<feature type="domain" description="SusD-like N-terminal" evidence="7">
    <location>
        <begin position="65"/>
        <end position="228"/>
    </location>
</feature>
<evidence type="ECO:0000256" key="4">
    <source>
        <dbReference type="ARBA" id="ARBA00023136"/>
    </source>
</evidence>
<dbReference type="InterPro" id="IPR033985">
    <property type="entry name" value="SusD-like_N"/>
</dbReference>
<evidence type="ECO:0000313" key="8">
    <source>
        <dbReference type="EMBL" id="QDH80219.1"/>
    </source>
</evidence>
<evidence type="ECO:0000256" key="5">
    <source>
        <dbReference type="ARBA" id="ARBA00023237"/>
    </source>
</evidence>
<dbReference type="Gene3D" id="1.25.40.390">
    <property type="match status" value="1"/>
</dbReference>
<keyword evidence="9" id="KW-1185">Reference proteome</keyword>
<keyword evidence="5" id="KW-0998">Cell outer membrane</keyword>
<dbReference type="KEGG" id="echi:FKX85_14690"/>
<organism evidence="8 9">
    <name type="scientific">Echinicola soli</name>
    <dbReference type="NCBI Taxonomy" id="2591634"/>
    <lineage>
        <taxon>Bacteria</taxon>
        <taxon>Pseudomonadati</taxon>
        <taxon>Bacteroidota</taxon>
        <taxon>Cytophagia</taxon>
        <taxon>Cytophagales</taxon>
        <taxon>Cyclobacteriaceae</taxon>
        <taxon>Echinicola</taxon>
    </lineage>
</organism>
<accession>A0A514CK81</accession>
<evidence type="ECO:0000313" key="9">
    <source>
        <dbReference type="Proteomes" id="UP000316614"/>
    </source>
</evidence>
<dbReference type="InterPro" id="IPR011990">
    <property type="entry name" value="TPR-like_helical_dom_sf"/>
</dbReference>
<dbReference type="AlphaFoldDB" id="A0A514CK81"/>
<keyword evidence="4" id="KW-0472">Membrane</keyword>
<dbReference type="SUPFAM" id="SSF48452">
    <property type="entry name" value="TPR-like"/>
    <property type="match status" value="1"/>
</dbReference>
<protein>
    <submittedName>
        <fullName evidence="8">RagB/SusD family nutrient uptake outer membrane protein</fullName>
    </submittedName>
</protein>
<dbReference type="Pfam" id="PF14322">
    <property type="entry name" value="SusD-like_3"/>
    <property type="match status" value="1"/>
</dbReference>
<comment type="subcellular location">
    <subcellularLocation>
        <location evidence="1">Cell outer membrane</location>
    </subcellularLocation>
</comment>
<dbReference type="Pfam" id="PF07980">
    <property type="entry name" value="SusD_RagB"/>
    <property type="match status" value="1"/>
</dbReference>
<dbReference type="OrthoDB" id="906516at2"/>
<proteinExistence type="inferred from homology"/>
<feature type="domain" description="RagB/SusD" evidence="6">
    <location>
        <begin position="314"/>
        <end position="558"/>
    </location>
</feature>
<dbReference type="EMBL" id="CP041253">
    <property type="protein sequence ID" value="QDH80219.1"/>
    <property type="molecule type" value="Genomic_DNA"/>
</dbReference>
<reference evidence="8 9" key="1">
    <citation type="submission" date="2019-06" db="EMBL/GenBank/DDBJ databases">
        <title>Echinicola alkalisoli sp. nov. isolated from saline soil.</title>
        <authorList>
            <person name="Sun J.-Q."/>
            <person name="Xu L."/>
        </authorList>
    </citation>
    <scope>NUCLEOTIDE SEQUENCE [LARGE SCALE GENOMIC DNA]</scope>
    <source>
        <strain evidence="8 9">LN3S3</strain>
    </source>
</reference>
<dbReference type="InterPro" id="IPR012944">
    <property type="entry name" value="SusD_RagB_dom"/>
</dbReference>
<evidence type="ECO:0000259" key="7">
    <source>
        <dbReference type="Pfam" id="PF14322"/>
    </source>
</evidence>
<evidence type="ECO:0000259" key="6">
    <source>
        <dbReference type="Pfam" id="PF07980"/>
    </source>
</evidence>
<dbReference type="CDD" id="cd08977">
    <property type="entry name" value="SusD"/>
    <property type="match status" value="1"/>
</dbReference>
<dbReference type="Proteomes" id="UP000316614">
    <property type="component" value="Chromosome"/>
</dbReference>
<evidence type="ECO:0000256" key="3">
    <source>
        <dbReference type="ARBA" id="ARBA00022729"/>
    </source>
</evidence>
<sequence length="558" mass="62769">MRINIYKNKLSQVLLACSLGVGILALPSCEGILEEEVIANIGDEYMNTPSGLHDGVNAAYSTLRSFYGTERGNNFTIFGTDTYTNGADGSWKFMNQYTSQFDPRTGHVREVWNNFYAGINTCNAVIDRAPEVSGMDEGLKARYVAEAKFIRAHHYFVLTQHFGGVDLQLTETVVSTNEVTRATLADMYAAIIADLEASIPDLEATMRSTEYGRATKPAAEHLLGLVYLTKGYSEAAEGNDFANAESYLKKVIDDYGFQLLPDFADVYAFGNEINDEVIFSVQYTRDPLTNGDGNNAHLYFLMEYDIQPGMQRDVANGRPWKRYRPTDYTLNNAFVNRDVDARYHKSFKDVFYTNSPGEYNTTFDLSKSTVSFAEGDTAIYVPGYEIPEAERASKPYQILTPSMYTDKLFPTLTKHLDPGRQDKTQAAGGRDYIVFRLADTYLMLAEAQFQQDKIDDAVENINAIRRRAAWPGMEAAMEISSAELNLEFIMDERARELLGEQKRWMDLVRWGALVERVKMYNEAGAPNIKATHILRPIPQNQIDRVAGGKEAFPQNPGY</sequence>
<evidence type="ECO:0000256" key="2">
    <source>
        <dbReference type="ARBA" id="ARBA00006275"/>
    </source>
</evidence>
<dbReference type="GO" id="GO:0009279">
    <property type="term" value="C:cell outer membrane"/>
    <property type="evidence" value="ECO:0007669"/>
    <property type="project" value="UniProtKB-SubCell"/>
</dbReference>
<dbReference type="RefSeq" id="WP_141615455.1">
    <property type="nucleotide sequence ID" value="NZ_CP041253.1"/>
</dbReference>
<gene>
    <name evidence="8" type="ORF">FKX85_14690</name>
</gene>
<name>A0A514CK81_9BACT</name>
<evidence type="ECO:0000256" key="1">
    <source>
        <dbReference type="ARBA" id="ARBA00004442"/>
    </source>
</evidence>
<comment type="similarity">
    <text evidence="2">Belongs to the SusD family.</text>
</comment>
<keyword evidence="3" id="KW-0732">Signal</keyword>